<sequence>MKSKVAHYHIETGRESCGRRSERRRHTLFMRILHHRVCIEVYARSGLTFTFNTIQRRVGFLEHFLNIKIKSFEHLFPFDIEECSRSLLWCGVQSVGGRVALGGEAQSAVSISESANTFR</sequence>
<organism evidence="1 2">
    <name type="scientific">Eumeta variegata</name>
    <name type="common">Bagworm moth</name>
    <name type="synonym">Eumeta japonica</name>
    <dbReference type="NCBI Taxonomy" id="151549"/>
    <lineage>
        <taxon>Eukaryota</taxon>
        <taxon>Metazoa</taxon>
        <taxon>Ecdysozoa</taxon>
        <taxon>Arthropoda</taxon>
        <taxon>Hexapoda</taxon>
        <taxon>Insecta</taxon>
        <taxon>Pterygota</taxon>
        <taxon>Neoptera</taxon>
        <taxon>Endopterygota</taxon>
        <taxon>Lepidoptera</taxon>
        <taxon>Glossata</taxon>
        <taxon>Ditrysia</taxon>
        <taxon>Tineoidea</taxon>
        <taxon>Psychidae</taxon>
        <taxon>Oiketicinae</taxon>
        <taxon>Eumeta</taxon>
    </lineage>
</organism>
<evidence type="ECO:0000313" key="1">
    <source>
        <dbReference type="EMBL" id="GBP58361.1"/>
    </source>
</evidence>
<proteinExistence type="predicted"/>
<dbReference type="AlphaFoldDB" id="A0A4C1X3S2"/>
<accession>A0A4C1X3S2</accession>
<gene>
    <name evidence="1" type="ORF">EVAR_40930_1</name>
</gene>
<reference evidence="1 2" key="1">
    <citation type="journal article" date="2019" name="Commun. Biol.">
        <title>The bagworm genome reveals a unique fibroin gene that provides high tensile strength.</title>
        <authorList>
            <person name="Kono N."/>
            <person name="Nakamura H."/>
            <person name="Ohtoshi R."/>
            <person name="Tomita M."/>
            <person name="Numata K."/>
            <person name="Arakawa K."/>
        </authorList>
    </citation>
    <scope>NUCLEOTIDE SEQUENCE [LARGE SCALE GENOMIC DNA]</scope>
</reference>
<comment type="caution">
    <text evidence="1">The sequence shown here is derived from an EMBL/GenBank/DDBJ whole genome shotgun (WGS) entry which is preliminary data.</text>
</comment>
<evidence type="ECO:0000313" key="2">
    <source>
        <dbReference type="Proteomes" id="UP000299102"/>
    </source>
</evidence>
<dbReference type="Proteomes" id="UP000299102">
    <property type="component" value="Unassembled WGS sequence"/>
</dbReference>
<name>A0A4C1X3S2_EUMVA</name>
<dbReference type="EMBL" id="BGZK01000733">
    <property type="protein sequence ID" value="GBP58361.1"/>
    <property type="molecule type" value="Genomic_DNA"/>
</dbReference>
<keyword evidence="2" id="KW-1185">Reference proteome</keyword>
<protein>
    <submittedName>
        <fullName evidence="1">Uncharacterized protein</fullName>
    </submittedName>
</protein>